<evidence type="ECO:0000313" key="4">
    <source>
        <dbReference type="EMBL" id="MVW63004.1"/>
    </source>
</evidence>
<name>A0A7X3K9G6_9BURK</name>
<accession>A0A7X3K9G6</accession>
<feature type="domain" description="EAL" evidence="2">
    <location>
        <begin position="636"/>
        <end position="889"/>
    </location>
</feature>
<dbReference type="Pfam" id="PF22588">
    <property type="entry name" value="dCache_1_like"/>
    <property type="match status" value="1"/>
</dbReference>
<feature type="domain" description="PAC" evidence="1">
    <location>
        <begin position="410"/>
        <end position="461"/>
    </location>
</feature>
<dbReference type="InterPro" id="IPR043128">
    <property type="entry name" value="Rev_trsase/Diguanyl_cyclase"/>
</dbReference>
<dbReference type="InterPro" id="IPR052155">
    <property type="entry name" value="Biofilm_reg_signaling"/>
</dbReference>
<feature type="domain" description="GGDEF" evidence="3">
    <location>
        <begin position="493"/>
        <end position="627"/>
    </location>
</feature>
<dbReference type="CDD" id="cd12914">
    <property type="entry name" value="PDC1_DGC_like"/>
    <property type="match status" value="1"/>
</dbReference>
<dbReference type="PANTHER" id="PTHR44757">
    <property type="entry name" value="DIGUANYLATE CYCLASE DGCP"/>
    <property type="match status" value="1"/>
</dbReference>
<dbReference type="InterPro" id="IPR000160">
    <property type="entry name" value="GGDEF_dom"/>
</dbReference>
<dbReference type="SUPFAM" id="SSF141868">
    <property type="entry name" value="EAL domain-like"/>
    <property type="match status" value="1"/>
</dbReference>
<reference evidence="4 5" key="1">
    <citation type="submission" date="2019-12" db="EMBL/GenBank/DDBJ databases">
        <authorList>
            <person name="Li C."/>
            <person name="Zhao J."/>
        </authorList>
    </citation>
    <scope>NUCLEOTIDE SEQUENCE [LARGE SCALE GENOMIC DNA]</scope>
    <source>
        <strain evidence="4 5">NEAU-DD11</strain>
    </source>
</reference>
<evidence type="ECO:0000259" key="2">
    <source>
        <dbReference type="PROSITE" id="PS50883"/>
    </source>
</evidence>
<dbReference type="CDD" id="cd12915">
    <property type="entry name" value="PDC2_DGC_like"/>
    <property type="match status" value="1"/>
</dbReference>
<dbReference type="SUPFAM" id="SSF55785">
    <property type="entry name" value="PYP-like sensor domain (PAS domain)"/>
    <property type="match status" value="1"/>
</dbReference>
<evidence type="ECO:0000259" key="1">
    <source>
        <dbReference type="PROSITE" id="PS50113"/>
    </source>
</evidence>
<evidence type="ECO:0000259" key="3">
    <source>
        <dbReference type="PROSITE" id="PS50887"/>
    </source>
</evidence>
<dbReference type="InterPro" id="IPR035965">
    <property type="entry name" value="PAS-like_dom_sf"/>
</dbReference>
<dbReference type="InterPro" id="IPR029787">
    <property type="entry name" value="Nucleotide_cyclase"/>
</dbReference>
<dbReference type="SMART" id="SM00052">
    <property type="entry name" value="EAL"/>
    <property type="match status" value="1"/>
</dbReference>
<dbReference type="InterPro" id="IPR001633">
    <property type="entry name" value="EAL_dom"/>
</dbReference>
<dbReference type="PROSITE" id="PS50887">
    <property type="entry name" value="GGDEF"/>
    <property type="match status" value="1"/>
</dbReference>
<dbReference type="RefSeq" id="WP_056137409.1">
    <property type="nucleotide sequence ID" value="NZ_WSES01000007.1"/>
</dbReference>
<dbReference type="SMART" id="SM00267">
    <property type="entry name" value="GGDEF"/>
    <property type="match status" value="1"/>
</dbReference>
<dbReference type="InterPro" id="IPR000700">
    <property type="entry name" value="PAS-assoc_C"/>
</dbReference>
<dbReference type="Gene3D" id="3.30.450.20">
    <property type="entry name" value="PAS domain"/>
    <property type="match status" value="3"/>
</dbReference>
<dbReference type="AlphaFoldDB" id="A0A7X3K9G6"/>
<dbReference type="InterPro" id="IPR035919">
    <property type="entry name" value="EAL_sf"/>
</dbReference>
<dbReference type="PANTHER" id="PTHR44757:SF2">
    <property type="entry name" value="BIOFILM ARCHITECTURE MAINTENANCE PROTEIN MBAA"/>
    <property type="match status" value="1"/>
</dbReference>
<dbReference type="PROSITE" id="PS50113">
    <property type="entry name" value="PAC"/>
    <property type="match status" value="1"/>
</dbReference>
<dbReference type="NCBIfam" id="TIGR00254">
    <property type="entry name" value="GGDEF"/>
    <property type="match status" value="1"/>
</dbReference>
<dbReference type="EMBL" id="WSES01000007">
    <property type="protein sequence ID" value="MVW63004.1"/>
    <property type="molecule type" value="Genomic_DNA"/>
</dbReference>
<dbReference type="SUPFAM" id="SSF55073">
    <property type="entry name" value="Nucleotide cyclase"/>
    <property type="match status" value="1"/>
</dbReference>
<keyword evidence="5" id="KW-1185">Reference proteome</keyword>
<gene>
    <name evidence="4" type="ORF">GPY61_24090</name>
</gene>
<dbReference type="Pfam" id="PF00563">
    <property type="entry name" value="EAL"/>
    <property type="match status" value="1"/>
</dbReference>
<dbReference type="CDD" id="cd01948">
    <property type="entry name" value="EAL"/>
    <property type="match status" value="1"/>
</dbReference>
<dbReference type="FunFam" id="3.30.70.270:FF:000001">
    <property type="entry name" value="Diguanylate cyclase domain protein"/>
    <property type="match status" value="1"/>
</dbReference>
<dbReference type="InterPro" id="IPR054327">
    <property type="entry name" value="His-kinase-like_sensor"/>
</dbReference>
<dbReference type="GO" id="GO:0003824">
    <property type="term" value="F:catalytic activity"/>
    <property type="evidence" value="ECO:0007669"/>
    <property type="project" value="UniProtKB-ARBA"/>
</dbReference>
<dbReference type="Proteomes" id="UP000443353">
    <property type="component" value="Unassembled WGS sequence"/>
</dbReference>
<dbReference type="Pfam" id="PF00990">
    <property type="entry name" value="GGDEF"/>
    <property type="match status" value="1"/>
</dbReference>
<dbReference type="PROSITE" id="PS50883">
    <property type="entry name" value="EAL"/>
    <property type="match status" value="1"/>
</dbReference>
<protein>
    <submittedName>
        <fullName evidence="4">EAL domain-containing protein</fullName>
    </submittedName>
</protein>
<dbReference type="CDD" id="cd01949">
    <property type="entry name" value="GGDEF"/>
    <property type="match status" value="1"/>
</dbReference>
<dbReference type="Gene3D" id="3.30.70.270">
    <property type="match status" value="1"/>
</dbReference>
<evidence type="ECO:0000313" key="5">
    <source>
        <dbReference type="Proteomes" id="UP000443353"/>
    </source>
</evidence>
<proteinExistence type="predicted"/>
<dbReference type="Gene3D" id="3.20.20.450">
    <property type="entry name" value="EAL domain"/>
    <property type="match status" value="1"/>
</dbReference>
<sequence length="891" mass="98458">MALNSIRKLRRGMVLFALILPLLYILSAGTAIVMDRRSTLAQAGSDMRNIAATLDEHALRTFGEADTRLRWALGEIERRGLVLAPADERDLHDILAAAMDGAPQAASLNLIGADGWLRASSTTYPLQPIDSRDREYYIYLSSHPARGMHVARSIRSRTSGKWTIPVARRVDHPDGTLKMIGGFGVDMAYFDRFYRTLRLGDSSRLMLLRRDGWVIMETPLGADVMDRNVATTGLFRKLAEAPSGVYETERSMIDGRPRLIGYASLPESDIVAVASVARAEVLRPWVVRSCEVAAIGAVSTLLLLGLLRFLWLRLADLEETQHNLTRRNAQLDAAHRRFQELVDGIDGVVWEAELPAFHFTYVSGNAEAISGYKAGEWIRDPAFWRDRLCTTPDGKTVEPVLDMDGPGLLKPVEHHLMTPDGREIWLLSNVMLAGSGTGHLQVRGVTVDVTRQKQSELQLFQAVHVDPLTRLPNRRAFVDHVNHALALAERNGTMVALVLIDLDNFKTLNDTLGHGRGDQVLVRIGERLRDCIGPTDVLARMGGDEFAIAVEGGHRLALRAEHLAERIHAACADKVAFDDRELYLTLSMGIALYPQDGLDCQALVRSADTALYRAKASGRNGWQFFDSSMARQVEHRMDLETGLRHAIEGGEFQLFYQPQRSLADGRIVGAEALVRWDRPGRGMVPTQEFINVAEESGFIVALGNWVLRAACCQAADWGRTGLPLRIAVNVSVVQLRQADFVDQVRSALVLSGLPPHRLELEITEGAFVADTLDAIGKLHLIKTMGVELAVDDFGTGYSSLSYLKQLPVDRLKVDQSFVRDLPRNAGDRAIVRAILAMAANLNLQVIAEGVESEEQLEFLRAEGCHEIQGFVVSPPLSAASFAERFLAIDHV</sequence>
<organism evidence="4 5">
    <name type="scientific">Massilia cellulosiltytica</name>
    <dbReference type="NCBI Taxonomy" id="2683234"/>
    <lineage>
        <taxon>Bacteria</taxon>
        <taxon>Pseudomonadati</taxon>
        <taxon>Pseudomonadota</taxon>
        <taxon>Betaproteobacteria</taxon>
        <taxon>Burkholderiales</taxon>
        <taxon>Oxalobacteraceae</taxon>
        <taxon>Telluria group</taxon>
        <taxon>Massilia</taxon>
    </lineage>
</organism>
<comment type="caution">
    <text evidence="4">The sequence shown here is derived from an EMBL/GenBank/DDBJ whole genome shotgun (WGS) entry which is preliminary data.</text>
</comment>